<feature type="coiled-coil region" evidence="1">
    <location>
        <begin position="27"/>
        <end position="61"/>
    </location>
</feature>
<evidence type="ECO:0000256" key="1">
    <source>
        <dbReference type="SAM" id="Coils"/>
    </source>
</evidence>
<name>A0AAD5Y010_9FUNG</name>
<gene>
    <name evidence="2" type="ORF">HK103_003632</name>
</gene>
<accession>A0AAD5Y010</accession>
<dbReference type="AlphaFoldDB" id="A0AAD5Y010"/>
<dbReference type="Pfam" id="PF03670">
    <property type="entry name" value="UPF0184"/>
    <property type="match status" value="1"/>
</dbReference>
<keyword evidence="1" id="KW-0175">Coiled coil</keyword>
<keyword evidence="3" id="KW-1185">Reference proteome</keyword>
<reference evidence="2" key="1">
    <citation type="submission" date="2020-05" db="EMBL/GenBank/DDBJ databases">
        <title>Phylogenomic resolution of chytrid fungi.</title>
        <authorList>
            <person name="Stajich J.E."/>
            <person name="Amses K."/>
            <person name="Simmons R."/>
            <person name="Seto K."/>
            <person name="Myers J."/>
            <person name="Bonds A."/>
            <person name="Quandt C.A."/>
            <person name="Barry K."/>
            <person name="Liu P."/>
            <person name="Grigoriev I."/>
            <person name="Longcore J.E."/>
            <person name="James T.Y."/>
        </authorList>
    </citation>
    <scope>NUCLEOTIDE SEQUENCE</scope>
    <source>
        <strain evidence="2">PLAUS21</strain>
    </source>
</reference>
<sequence>MLHGKDMNEIYAELNSLKDADMEDMDIAALLKQMDQANQIMDALEGKTDSLIAKMDEILKEASEEE</sequence>
<dbReference type="Proteomes" id="UP001210925">
    <property type="component" value="Unassembled WGS sequence"/>
</dbReference>
<organism evidence="2 3">
    <name type="scientific">Boothiomyces macroporosus</name>
    <dbReference type="NCBI Taxonomy" id="261099"/>
    <lineage>
        <taxon>Eukaryota</taxon>
        <taxon>Fungi</taxon>
        <taxon>Fungi incertae sedis</taxon>
        <taxon>Chytridiomycota</taxon>
        <taxon>Chytridiomycota incertae sedis</taxon>
        <taxon>Chytridiomycetes</taxon>
        <taxon>Rhizophydiales</taxon>
        <taxon>Terramycetaceae</taxon>
        <taxon>Boothiomyces</taxon>
    </lineage>
</organism>
<protein>
    <submittedName>
        <fullName evidence="2">Uncharacterized protein</fullName>
    </submittedName>
</protein>
<proteinExistence type="predicted"/>
<dbReference type="EMBL" id="JADGKB010000276">
    <property type="protein sequence ID" value="KAJ3250324.1"/>
    <property type="molecule type" value="Genomic_DNA"/>
</dbReference>
<evidence type="ECO:0000313" key="2">
    <source>
        <dbReference type="EMBL" id="KAJ3250324.1"/>
    </source>
</evidence>
<comment type="caution">
    <text evidence="2">The sequence shown here is derived from an EMBL/GenBank/DDBJ whole genome shotgun (WGS) entry which is preliminary data.</text>
</comment>
<evidence type="ECO:0000313" key="3">
    <source>
        <dbReference type="Proteomes" id="UP001210925"/>
    </source>
</evidence>